<evidence type="ECO:0000313" key="2">
    <source>
        <dbReference type="Proteomes" id="UP000246991"/>
    </source>
</evidence>
<organism evidence="1 2">
    <name type="scientific">Tuber magnatum</name>
    <name type="common">white Piedmont truffle</name>
    <dbReference type="NCBI Taxonomy" id="42249"/>
    <lineage>
        <taxon>Eukaryota</taxon>
        <taxon>Fungi</taxon>
        <taxon>Dikarya</taxon>
        <taxon>Ascomycota</taxon>
        <taxon>Pezizomycotina</taxon>
        <taxon>Pezizomycetes</taxon>
        <taxon>Pezizales</taxon>
        <taxon>Tuberaceae</taxon>
        <taxon>Tuber</taxon>
    </lineage>
</organism>
<reference evidence="1 2" key="1">
    <citation type="submission" date="2018-03" db="EMBL/GenBank/DDBJ databases">
        <title>Genomes of Pezizomycetes fungi and the evolution of truffles.</title>
        <authorList>
            <person name="Murat C."/>
            <person name="Payen T."/>
            <person name="Noel B."/>
            <person name="Kuo A."/>
            <person name="Martin F.M."/>
        </authorList>
    </citation>
    <scope>NUCLEOTIDE SEQUENCE [LARGE SCALE GENOMIC DNA]</scope>
    <source>
        <strain evidence="1">091103-1</strain>
    </source>
</reference>
<sequence length="69" mass="8175">DNNQVYIPTTVYNFNAWVTRNRKHCQLTSTSRLLILSVFGHQDNVYVSIVYIIDNYNHHHGEVDIVHQY</sequence>
<evidence type="ECO:0000313" key="1">
    <source>
        <dbReference type="EMBL" id="PWW76898.1"/>
    </source>
</evidence>
<protein>
    <submittedName>
        <fullName evidence="1">Uncharacterized protein</fullName>
    </submittedName>
</protein>
<comment type="caution">
    <text evidence="1">The sequence shown here is derived from an EMBL/GenBank/DDBJ whole genome shotgun (WGS) entry which is preliminary data.</text>
</comment>
<dbReference type="EMBL" id="PYWC01000029">
    <property type="protein sequence ID" value="PWW76898.1"/>
    <property type="molecule type" value="Genomic_DNA"/>
</dbReference>
<accession>A0A317SR92</accession>
<feature type="non-terminal residue" evidence="1">
    <location>
        <position position="1"/>
    </location>
</feature>
<dbReference type="AlphaFoldDB" id="A0A317SR92"/>
<feature type="non-terminal residue" evidence="1">
    <location>
        <position position="69"/>
    </location>
</feature>
<keyword evidence="2" id="KW-1185">Reference proteome</keyword>
<name>A0A317SR92_9PEZI</name>
<dbReference type="Proteomes" id="UP000246991">
    <property type="component" value="Unassembled WGS sequence"/>
</dbReference>
<proteinExistence type="predicted"/>
<gene>
    <name evidence="1" type="ORF">C7212DRAFT_41142</name>
</gene>